<dbReference type="OrthoDB" id="3523587at2"/>
<sequence length="196" mass="21606">MGVPAAGRTADTLSYPPGSLVILTGLPGAGKTTLLRRLYGLSGDETRPVGRDGLTVIDSYQSRLHWRGRIPWAPKPVRTAITWVTHMSRISRAMRTGPVIAHNRGCGVFVLYVLAWLAVRRGTRLHLLMLDTPPDLAMAGQRTRGRVVPKAAFGRHIRRWGRLLGRVQEGDPAPALTAHVLTRAGADRLKEVRFDR</sequence>
<keyword evidence="1" id="KW-0472">Membrane</keyword>
<keyword evidence="2" id="KW-0067">ATP-binding</keyword>
<evidence type="ECO:0000256" key="1">
    <source>
        <dbReference type="SAM" id="Phobius"/>
    </source>
</evidence>
<dbReference type="GO" id="GO:0005524">
    <property type="term" value="F:ATP binding"/>
    <property type="evidence" value="ECO:0007669"/>
    <property type="project" value="UniProtKB-KW"/>
</dbReference>
<dbReference type="SUPFAM" id="SSF52540">
    <property type="entry name" value="P-loop containing nucleoside triphosphate hydrolases"/>
    <property type="match status" value="1"/>
</dbReference>
<dbReference type="Gene3D" id="3.40.50.300">
    <property type="entry name" value="P-loop containing nucleotide triphosphate hydrolases"/>
    <property type="match status" value="1"/>
</dbReference>
<dbReference type="CDD" id="cd00267">
    <property type="entry name" value="ABC_ATPase"/>
    <property type="match status" value="1"/>
</dbReference>
<evidence type="ECO:0000313" key="3">
    <source>
        <dbReference type="Proteomes" id="UP000308705"/>
    </source>
</evidence>
<name>A0A4U3MPY8_9ACTN</name>
<dbReference type="Proteomes" id="UP000308705">
    <property type="component" value="Unassembled WGS sequence"/>
</dbReference>
<keyword evidence="1" id="KW-0812">Transmembrane</keyword>
<reference evidence="2 3" key="1">
    <citation type="submission" date="2019-04" db="EMBL/GenBank/DDBJ databases">
        <title>Herbidospora sp. NEAU-GS14.nov., a novel actinomycete isolated from soil.</title>
        <authorList>
            <person name="Han L."/>
        </authorList>
    </citation>
    <scope>NUCLEOTIDE SEQUENCE [LARGE SCALE GENOMIC DNA]</scope>
    <source>
        <strain evidence="2 3">NEAU-GS14</strain>
    </source>
</reference>
<gene>
    <name evidence="2" type="ORF">FDA94_00355</name>
</gene>
<keyword evidence="2" id="KW-0547">Nucleotide-binding</keyword>
<protein>
    <submittedName>
        <fullName evidence="2">ATP-binding protein</fullName>
    </submittedName>
</protein>
<evidence type="ECO:0000313" key="2">
    <source>
        <dbReference type="EMBL" id="TKK91725.1"/>
    </source>
</evidence>
<dbReference type="AlphaFoldDB" id="A0A4U3MPY8"/>
<comment type="caution">
    <text evidence="2">The sequence shown here is derived from an EMBL/GenBank/DDBJ whole genome shotgun (WGS) entry which is preliminary data.</text>
</comment>
<feature type="transmembrane region" description="Helical" evidence="1">
    <location>
        <begin position="101"/>
        <end position="119"/>
    </location>
</feature>
<proteinExistence type="predicted"/>
<dbReference type="EMBL" id="SZQA01000001">
    <property type="protein sequence ID" value="TKK91725.1"/>
    <property type="molecule type" value="Genomic_DNA"/>
</dbReference>
<keyword evidence="3" id="KW-1185">Reference proteome</keyword>
<organism evidence="2 3">
    <name type="scientific">Herbidospora galbida</name>
    <dbReference type="NCBI Taxonomy" id="2575442"/>
    <lineage>
        <taxon>Bacteria</taxon>
        <taxon>Bacillati</taxon>
        <taxon>Actinomycetota</taxon>
        <taxon>Actinomycetes</taxon>
        <taxon>Streptosporangiales</taxon>
        <taxon>Streptosporangiaceae</taxon>
        <taxon>Herbidospora</taxon>
    </lineage>
</organism>
<accession>A0A4U3MPY8</accession>
<keyword evidence="1" id="KW-1133">Transmembrane helix</keyword>
<dbReference type="InterPro" id="IPR027417">
    <property type="entry name" value="P-loop_NTPase"/>
</dbReference>